<feature type="transmembrane region" description="Helical" evidence="8">
    <location>
        <begin position="114"/>
        <end position="133"/>
    </location>
</feature>
<dbReference type="GO" id="GO:0016757">
    <property type="term" value="F:glycosyltransferase activity"/>
    <property type="evidence" value="ECO:0007669"/>
    <property type="project" value="UniProtKB-KW"/>
</dbReference>
<feature type="transmembrane region" description="Helical" evidence="8">
    <location>
        <begin position="265"/>
        <end position="284"/>
    </location>
</feature>
<feature type="transmembrane region" description="Helical" evidence="8">
    <location>
        <begin position="327"/>
        <end position="348"/>
    </location>
</feature>
<organism evidence="10 11">
    <name type="scientific">Marinobacter lacisalsi</name>
    <dbReference type="NCBI Taxonomy" id="475979"/>
    <lineage>
        <taxon>Bacteria</taxon>
        <taxon>Pseudomonadati</taxon>
        <taxon>Pseudomonadota</taxon>
        <taxon>Gammaproteobacteria</taxon>
        <taxon>Pseudomonadales</taxon>
        <taxon>Marinobacteraceae</taxon>
        <taxon>Marinobacter</taxon>
    </lineage>
</organism>
<dbReference type="PANTHER" id="PTHR33908:SF3">
    <property type="entry name" value="UNDECAPRENYL PHOSPHATE-ALPHA-4-AMINO-4-DEOXY-L-ARABINOSE ARABINOSYL TRANSFERASE"/>
    <property type="match status" value="1"/>
</dbReference>
<feature type="transmembrane region" description="Helical" evidence="8">
    <location>
        <begin position="90"/>
        <end position="108"/>
    </location>
</feature>
<evidence type="ECO:0000313" key="11">
    <source>
        <dbReference type="Proteomes" id="UP001595798"/>
    </source>
</evidence>
<evidence type="ECO:0000256" key="7">
    <source>
        <dbReference type="ARBA" id="ARBA00023136"/>
    </source>
</evidence>
<evidence type="ECO:0000256" key="6">
    <source>
        <dbReference type="ARBA" id="ARBA00022989"/>
    </source>
</evidence>
<feature type="transmembrane region" description="Helical" evidence="8">
    <location>
        <begin position="206"/>
        <end position="225"/>
    </location>
</feature>
<feature type="transmembrane region" description="Helical" evidence="8">
    <location>
        <begin position="7"/>
        <end position="29"/>
    </location>
</feature>
<accession>A0ABV8QJD0</accession>
<sequence>MYERYRVWYWLIAAILLGRVLTMAAFPLVETTEPRYAEIARLMLASGDWITPWFEPGTPFWGKPPLSFWAQALSMSWFGVHELAARLPSWFAMVLTVGLMARFATLTWGRAEGVLSALALVSMGLGFVSAGAVMTDPFLLLGATLSLLSFAEVMLGGTSRSARWFVFLGLVIGLLAKGPLVLVLVGMPIVVWTLSERNWHGLWRSFPWFWGIMLTLVLTVPWYVAAELKTPGFIDYFIVGEHFRRFLDPGWQGDLYGSAHQQPHGMIWVFWLWATFPWGVLMLVSLAWPETRRRAWSMFRSDTVVRFLCWAALAPLVFFTLSGNTLWTYVLPALPFFALLFARMVFVGMNGVGAKTRRNLTIVAVIVPLLITAGGLYVAIDEGSLNTEKPLVAQYQSSRGSARVPLFYLDEVPFSARFYLRGAVAVTDPDRLARQGERYFVAARKRRIPDITGAVDGRVEVRYQGKRHTLLEVHPGPVE</sequence>
<dbReference type="Pfam" id="PF02366">
    <property type="entry name" value="PMT"/>
    <property type="match status" value="1"/>
</dbReference>
<feature type="transmembrane region" description="Helical" evidence="8">
    <location>
        <begin position="304"/>
        <end position="321"/>
    </location>
</feature>
<keyword evidence="3 10" id="KW-0328">Glycosyltransferase</keyword>
<dbReference type="PANTHER" id="PTHR33908">
    <property type="entry name" value="MANNOSYLTRANSFERASE YKCB-RELATED"/>
    <property type="match status" value="1"/>
</dbReference>
<evidence type="ECO:0000256" key="1">
    <source>
        <dbReference type="ARBA" id="ARBA00004651"/>
    </source>
</evidence>
<evidence type="ECO:0000256" key="4">
    <source>
        <dbReference type="ARBA" id="ARBA00022679"/>
    </source>
</evidence>
<feature type="domain" description="ArnT-like N-terminal" evidence="9">
    <location>
        <begin position="29"/>
        <end position="237"/>
    </location>
</feature>
<reference evidence="11" key="1">
    <citation type="journal article" date="2019" name="Int. J. Syst. Evol. Microbiol.">
        <title>The Global Catalogue of Microorganisms (GCM) 10K type strain sequencing project: providing services to taxonomists for standard genome sequencing and annotation.</title>
        <authorList>
            <consortium name="The Broad Institute Genomics Platform"/>
            <consortium name="The Broad Institute Genome Sequencing Center for Infectious Disease"/>
            <person name="Wu L."/>
            <person name="Ma J."/>
        </authorList>
    </citation>
    <scope>NUCLEOTIDE SEQUENCE [LARGE SCALE GENOMIC DNA]</scope>
    <source>
        <strain evidence="11">CECT 7297</strain>
    </source>
</reference>
<gene>
    <name evidence="10" type="ORF">ACFOZ5_11840</name>
</gene>
<keyword evidence="5 8" id="KW-0812">Transmembrane</keyword>
<comment type="subcellular location">
    <subcellularLocation>
        <location evidence="1">Cell membrane</location>
        <topology evidence="1">Multi-pass membrane protein</topology>
    </subcellularLocation>
</comment>
<keyword evidence="11" id="KW-1185">Reference proteome</keyword>
<name>A0ABV8QJD0_9GAMM</name>
<dbReference type="InterPro" id="IPR003342">
    <property type="entry name" value="ArnT-like_N"/>
</dbReference>
<dbReference type="EMBL" id="JBHSDI010000015">
    <property type="protein sequence ID" value="MFC4259720.1"/>
    <property type="molecule type" value="Genomic_DNA"/>
</dbReference>
<feature type="transmembrane region" description="Helical" evidence="8">
    <location>
        <begin position="164"/>
        <end position="194"/>
    </location>
</feature>
<keyword evidence="2" id="KW-1003">Cell membrane</keyword>
<protein>
    <submittedName>
        <fullName evidence="10">ArnT family glycosyltransferase</fullName>
        <ecNumber evidence="10">2.4.-.-</ecNumber>
    </submittedName>
</protein>
<evidence type="ECO:0000256" key="2">
    <source>
        <dbReference type="ARBA" id="ARBA00022475"/>
    </source>
</evidence>
<keyword evidence="6 8" id="KW-1133">Transmembrane helix</keyword>
<evidence type="ECO:0000256" key="8">
    <source>
        <dbReference type="SAM" id="Phobius"/>
    </source>
</evidence>
<evidence type="ECO:0000256" key="5">
    <source>
        <dbReference type="ARBA" id="ARBA00022692"/>
    </source>
</evidence>
<dbReference type="RefSeq" id="WP_379887535.1">
    <property type="nucleotide sequence ID" value="NZ_JBHSDI010000015.1"/>
</dbReference>
<feature type="transmembrane region" description="Helical" evidence="8">
    <location>
        <begin position="360"/>
        <end position="380"/>
    </location>
</feature>
<evidence type="ECO:0000313" key="10">
    <source>
        <dbReference type="EMBL" id="MFC4259720.1"/>
    </source>
</evidence>
<dbReference type="Proteomes" id="UP001595798">
    <property type="component" value="Unassembled WGS sequence"/>
</dbReference>
<proteinExistence type="predicted"/>
<dbReference type="EC" id="2.4.-.-" evidence="10"/>
<keyword evidence="4 10" id="KW-0808">Transferase</keyword>
<comment type="caution">
    <text evidence="10">The sequence shown here is derived from an EMBL/GenBank/DDBJ whole genome shotgun (WGS) entry which is preliminary data.</text>
</comment>
<keyword evidence="7 8" id="KW-0472">Membrane</keyword>
<dbReference type="InterPro" id="IPR050297">
    <property type="entry name" value="LipidA_mod_glycosyltrf_83"/>
</dbReference>
<evidence type="ECO:0000259" key="9">
    <source>
        <dbReference type="Pfam" id="PF02366"/>
    </source>
</evidence>
<evidence type="ECO:0000256" key="3">
    <source>
        <dbReference type="ARBA" id="ARBA00022676"/>
    </source>
</evidence>